<feature type="transmembrane region" description="Helical" evidence="1">
    <location>
        <begin position="573"/>
        <end position="602"/>
    </location>
</feature>
<keyword evidence="1" id="KW-0472">Membrane</keyword>
<keyword evidence="3" id="KW-1185">Reference proteome</keyword>
<dbReference type="AlphaFoldDB" id="A0A235EK90"/>
<evidence type="ECO:0000256" key="1">
    <source>
        <dbReference type="SAM" id="Phobius"/>
    </source>
</evidence>
<dbReference type="Proteomes" id="UP000215441">
    <property type="component" value="Unassembled WGS sequence"/>
</dbReference>
<dbReference type="EMBL" id="NOIG01000009">
    <property type="protein sequence ID" value="OYD49400.1"/>
    <property type="molecule type" value="Genomic_DNA"/>
</dbReference>
<protein>
    <submittedName>
        <fullName evidence="2">Uncharacterized protein</fullName>
    </submittedName>
</protein>
<sequence>MASQAPSGYRWGLRAVIALQCLLILAFVYRGVSAPGPFGPRLPAVQGETLWLESHGSFHQFDAAGKRLQQIPLAALKLSDSPTSLQFTQEQVAWVHDDSRVHRCDLRQRLCLPVELAELDSRRGYRWVRVSDDESEIVVSDASHHRVLVYRRDAITDRYALARTEAQGMRFPNQTLQVKDAMWVANTNRHEILQLRTGPDGKTVRQQHPIAHPDLRPGRTFPFAMAQDPRGQLWVLVAGTSMQNADLLLMNPQLQPDRVIPLAAKQDPNAITLFQQHMLLTDMSNFLVRRLDLHGRVLGPFGDAAFQAELATARNQATWSRRMPALLLGSVAVLMLVALWLAWKAGELRQLRGAAWRAEPEDSPQDETAPAPVFATTTTAAKDAAAAAFAGATLPIPPGRVTMVKALPGSTRTRRRLLLATSALALLVMSALLYWIWPMFYQHDCAPGAACPAWLPYGLAVLALVPMILPMVLWRRLKALENIRIGTDGQQVQARVGNRRYQAPAHQVTCTRQQLLIGLGVVPLRLNGEALFDEALLRRDFIHRLPQMQMHNSPWSAGLLGHWWKNGGWQGRAIVIGFGALFALLAWLLVGLLVLRGLFFWLTTLV</sequence>
<keyword evidence="1" id="KW-0812">Transmembrane</keyword>
<gene>
    <name evidence="2" type="ORF">CBY09_14340</name>
</gene>
<feature type="transmembrane region" description="Helical" evidence="1">
    <location>
        <begin position="417"/>
        <end position="437"/>
    </location>
</feature>
<organism evidence="2 3">
    <name type="scientific">Acidovorax kalamii</name>
    <dbReference type="NCBI Taxonomy" id="2004485"/>
    <lineage>
        <taxon>Bacteria</taxon>
        <taxon>Pseudomonadati</taxon>
        <taxon>Pseudomonadota</taxon>
        <taxon>Betaproteobacteria</taxon>
        <taxon>Burkholderiales</taxon>
        <taxon>Comamonadaceae</taxon>
        <taxon>Acidovorax</taxon>
    </lineage>
</organism>
<dbReference type="InterPro" id="IPR011042">
    <property type="entry name" value="6-blade_b-propeller_TolB-like"/>
</dbReference>
<dbReference type="RefSeq" id="WP_094290294.1">
    <property type="nucleotide sequence ID" value="NZ_NOIG01000009.1"/>
</dbReference>
<reference evidence="2 3" key="1">
    <citation type="submission" date="2017-07" db="EMBL/GenBank/DDBJ databases">
        <title>Acidovorax KNDSW TSA 6 genome sequence and assembly.</title>
        <authorList>
            <person name="Mayilraj S."/>
        </authorList>
    </citation>
    <scope>NUCLEOTIDE SEQUENCE [LARGE SCALE GENOMIC DNA]</scope>
    <source>
        <strain evidence="2 3">KNDSW-TSA6</strain>
    </source>
</reference>
<keyword evidence="1" id="KW-1133">Transmembrane helix</keyword>
<name>A0A235EK90_9BURK</name>
<dbReference type="Gene3D" id="2.120.10.30">
    <property type="entry name" value="TolB, C-terminal domain"/>
    <property type="match status" value="1"/>
</dbReference>
<proteinExistence type="predicted"/>
<comment type="caution">
    <text evidence="2">The sequence shown here is derived from an EMBL/GenBank/DDBJ whole genome shotgun (WGS) entry which is preliminary data.</text>
</comment>
<evidence type="ECO:0000313" key="3">
    <source>
        <dbReference type="Proteomes" id="UP000215441"/>
    </source>
</evidence>
<accession>A0A235EK90</accession>
<evidence type="ECO:0000313" key="2">
    <source>
        <dbReference type="EMBL" id="OYD49400.1"/>
    </source>
</evidence>
<feature type="transmembrane region" description="Helical" evidence="1">
    <location>
        <begin position="323"/>
        <end position="343"/>
    </location>
</feature>
<feature type="transmembrane region" description="Helical" evidence="1">
    <location>
        <begin position="457"/>
        <end position="474"/>
    </location>
</feature>
<dbReference type="OrthoDB" id="8800911at2"/>
<dbReference type="SUPFAM" id="SSF63829">
    <property type="entry name" value="Calcium-dependent phosphotriesterase"/>
    <property type="match status" value="1"/>
</dbReference>